<evidence type="ECO:0000256" key="3">
    <source>
        <dbReference type="ARBA" id="ARBA00022723"/>
    </source>
</evidence>
<feature type="domain" description="3'-5' exonuclease" evidence="11">
    <location>
        <begin position="286"/>
        <end position="458"/>
    </location>
</feature>
<evidence type="ECO:0000256" key="4">
    <source>
        <dbReference type="ARBA" id="ARBA00022801"/>
    </source>
</evidence>
<dbReference type="OrthoDB" id="1920326at2759"/>
<evidence type="ECO:0000256" key="6">
    <source>
        <dbReference type="ARBA" id="ARBA00022842"/>
    </source>
</evidence>
<evidence type="ECO:0000259" key="11">
    <source>
        <dbReference type="SMART" id="SM00474"/>
    </source>
</evidence>
<feature type="compositionally biased region" description="Polar residues" evidence="10">
    <location>
        <begin position="41"/>
        <end position="53"/>
    </location>
</feature>
<keyword evidence="6" id="KW-0460">Magnesium</keyword>
<dbReference type="STRING" id="436010.A0A167W9Y1"/>
<dbReference type="InterPro" id="IPR012337">
    <property type="entry name" value="RNaseH-like_sf"/>
</dbReference>
<feature type="compositionally biased region" description="Polar residues" evidence="10">
    <location>
        <begin position="149"/>
        <end position="168"/>
    </location>
</feature>
<protein>
    <recommendedName>
        <fullName evidence="8">3'-5' exonuclease</fullName>
    </recommendedName>
    <alternativeName>
        <fullName evidence="9">Werner Syndrome-like exonuclease</fullName>
    </alternativeName>
</protein>
<feature type="region of interest" description="Disordered" evidence="10">
    <location>
        <begin position="142"/>
        <end position="174"/>
    </location>
</feature>
<accession>A0A167W9Y1</accession>
<keyword evidence="3" id="KW-0479">Metal-binding</keyword>
<feature type="region of interest" description="Disordered" evidence="10">
    <location>
        <begin position="1"/>
        <end position="115"/>
    </location>
</feature>
<keyword evidence="7" id="KW-0539">Nucleus</keyword>
<evidence type="ECO:0000256" key="5">
    <source>
        <dbReference type="ARBA" id="ARBA00022839"/>
    </source>
</evidence>
<sequence>MCHYFPPTTSGHNEASGVDEHDSGDEIGWDAARDLDEIETRTSNNFPPSTSGHNEALEDDEYDAGDEIDSDVARELDAIETAQMQLDPPSETRDSPEPVPLSKPTPTSTLRSGPRLQDLREASTRTCAQPFFSHLRTFAVDSDSEDGFDSQNDADNGANSADVHSSQNKPHESNKAWFKKPKYMSDSVYTYFGNIISPIILKKDGQSLAKPKSFKAKAYGFSPPAIAYSDDPVKDKHLVYSAFPSLAENLTPISAAYGLQSLEIPHDVKTTVLSSSELVEGVAASMFAALDADPDTFICVYMDFEWNVSRRVGVSIMTMCADSDTNHIYIIPVHKLQKLPASLLHILTSNRVFKIGSAIKGDLTHLKKQFSQLSSQSSFTVIDLKEYAIKCGVIQRKSAGSLDALLEKCLGLYLPKDDALQKHDGWETRSLPSELLDYAAKDVYASHLLFEKLTELSPIERVTSDTPGGTPVKILVQAGGEVSAYGHILYSQPSSLGTVRVAVPSKNRLAVEINRVIIPAASALLHLLPSPSGSKTKSGAYTLGQLQAASGTTHFPIVVPISLLEFSYSSELPSISLPPMFAEQDSDMEMLSTSSALIPDATNSEDELSEEEPEIDNVNLDMLEAHSASASKDKGKQRELSTPESIAPTSIPSPLLHLRTLIESPPDADSVFQRLQKDIFHAFHMIPTPINHGMCPAFLCALRDHILRWDPVIRAQIDATCQRVFHMTFDEMLIRNPRYIAARCPRHVPSPSILVPALEYVFGFFGPSLDAKTGQPLFSKLATQKAKAVVDLARQGYLSNIKGVVLYEKAGVDQHGLQIYRCLRGTNKVEGGPHGDIYRKFGALNAGPRLTNNCLTDHRTWYNLQAFAQHIYGVDWEFHHQLGLINRTSLLLNYLSDFLDGARSYSSWINPDLYQCTDEMFGVCALPEPLQICFGMEPYSQEMAELHKLNRSDDWLRRRQGLAFPAVPPSTPEARQYFFTKIREQASLASAQGRGKIDYELSANEWNSSADGKNRYYVTPEVLAAYAKSWEKTSNIRASQELVSDDLEHVQKSATIFAAPDVSFPDFLEGLPIIDEPARGLVNCDDSESTIVPASISTQPPVSQSLFIPPAVRQPLPLPFPDISEGLEMLITDDRSDASENDLLPAVKRRRFNLAPSDQNIIKTQRVWVPLLLMTQVRITRLTQLQRPELYAVEEPCAELLVHIRAGGTSSRTCSSDADAIPTDYNFLILVGNLPFSSRWLASVVSLVQAVITGAGLMGGEPCGMREFVGEDGLDGNESSSTVAHDYVELTRGQTGPLVQTVQTTRIAHHPLASRALTAHQEPNCWERNASPLCAITAAPLLAHHPPPSPPSLSNDPLPEIQNGSVQEWSVYHMWWCIVNQASKNGEMGVSTMEPEPFSPLIRCAGIYLDRQRDMKAPVPSCDSLPNTLPEIVIFNEEDSSGSGALMETIEKPFELKGLKMDVPKEALVAISSLLQALHGEMRKTDSSVAFGGSVAYAPRTPRIRNTTLRENIRLGDKMTRKILRCHSCIFKVGAKFGDASSWRDNWDRREGDQLVWFEMAVVRHECPLPRKRTLARMLCC</sequence>
<dbReference type="Pfam" id="PF01612">
    <property type="entry name" value="DNA_pol_A_exo1"/>
    <property type="match status" value="1"/>
</dbReference>
<evidence type="ECO:0000313" key="12">
    <source>
        <dbReference type="EMBL" id="KZP05859.1"/>
    </source>
</evidence>
<keyword evidence="13" id="KW-1185">Reference proteome</keyword>
<dbReference type="GO" id="GO:0005634">
    <property type="term" value="C:nucleus"/>
    <property type="evidence" value="ECO:0007669"/>
    <property type="project" value="UniProtKB-SubCell"/>
</dbReference>
<feature type="compositionally biased region" description="Basic and acidic residues" evidence="10">
    <location>
        <begin position="31"/>
        <end position="40"/>
    </location>
</feature>
<dbReference type="GO" id="GO:0003676">
    <property type="term" value="F:nucleic acid binding"/>
    <property type="evidence" value="ECO:0007669"/>
    <property type="project" value="InterPro"/>
</dbReference>
<dbReference type="SMART" id="SM00474">
    <property type="entry name" value="35EXOc"/>
    <property type="match status" value="1"/>
</dbReference>
<evidence type="ECO:0000256" key="1">
    <source>
        <dbReference type="ARBA" id="ARBA00004123"/>
    </source>
</evidence>
<dbReference type="InterPro" id="IPR036397">
    <property type="entry name" value="RNaseH_sf"/>
</dbReference>
<evidence type="ECO:0000256" key="2">
    <source>
        <dbReference type="ARBA" id="ARBA00022722"/>
    </source>
</evidence>
<dbReference type="EMBL" id="KV417815">
    <property type="protein sequence ID" value="KZP05859.1"/>
    <property type="molecule type" value="Genomic_DNA"/>
</dbReference>
<evidence type="ECO:0000256" key="8">
    <source>
        <dbReference type="ARBA" id="ARBA00040531"/>
    </source>
</evidence>
<proteinExistence type="predicted"/>
<feature type="compositionally biased region" description="Acidic residues" evidence="10">
    <location>
        <begin position="57"/>
        <end position="70"/>
    </location>
</feature>
<dbReference type="PANTHER" id="PTHR13620:SF109">
    <property type="entry name" value="3'-5' EXONUCLEASE"/>
    <property type="match status" value="1"/>
</dbReference>
<dbReference type="Gene3D" id="3.30.420.10">
    <property type="entry name" value="Ribonuclease H-like superfamily/Ribonuclease H"/>
    <property type="match status" value="1"/>
</dbReference>
<dbReference type="Proteomes" id="UP000076532">
    <property type="component" value="Unassembled WGS sequence"/>
</dbReference>
<name>A0A167W9Y1_9AGAM</name>
<keyword evidence="2" id="KW-0540">Nuclease</keyword>
<reference evidence="12 13" key="1">
    <citation type="journal article" date="2016" name="Mol. Biol. Evol.">
        <title>Comparative Genomics of Early-Diverging Mushroom-Forming Fungi Provides Insights into the Origins of Lignocellulose Decay Capabilities.</title>
        <authorList>
            <person name="Nagy L.G."/>
            <person name="Riley R."/>
            <person name="Tritt A."/>
            <person name="Adam C."/>
            <person name="Daum C."/>
            <person name="Floudas D."/>
            <person name="Sun H."/>
            <person name="Yadav J.S."/>
            <person name="Pangilinan J."/>
            <person name="Larsson K.H."/>
            <person name="Matsuura K."/>
            <person name="Barry K."/>
            <person name="Labutti K."/>
            <person name="Kuo R."/>
            <person name="Ohm R.A."/>
            <person name="Bhattacharya S.S."/>
            <person name="Shirouzu T."/>
            <person name="Yoshinaga Y."/>
            <person name="Martin F.M."/>
            <person name="Grigoriev I.V."/>
            <person name="Hibbett D.S."/>
        </authorList>
    </citation>
    <scope>NUCLEOTIDE SEQUENCE [LARGE SCALE GENOMIC DNA]</scope>
    <source>
        <strain evidence="12 13">CBS 109695</strain>
    </source>
</reference>
<evidence type="ECO:0000313" key="13">
    <source>
        <dbReference type="Proteomes" id="UP000076532"/>
    </source>
</evidence>
<dbReference type="SUPFAM" id="SSF53098">
    <property type="entry name" value="Ribonuclease H-like"/>
    <property type="match status" value="1"/>
</dbReference>
<keyword evidence="4" id="KW-0378">Hydrolase</keyword>
<dbReference type="GO" id="GO:0008408">
    <property type="term" value="F:3'-5' exonuclease activity"/>
    <property type="evidence" value="ECO:0007669"/>
    <property type="project" value="InterPro"/>
</dbReference>
<evidence type="ECO:0000256" key="10">
    <source>
        <dbReference type="SAM" id="MobiDB-lite"/>
    </source>
</evidence>
<dbReference type="GO" id="GO:0046872">
    <property type="term" value="F:metal ion binding"/>
    <property type="evidence" value="ECO:0007669"/>
    <property type="project" value="UniProtKB-KW"/>
</dbReference>
<dbReference type="InterPro" id="IPR002562">
    <property type="entry name" value="3'-5'_exonuclease_dom"/>
</dbReference>
<gene>
    <name evidence="12" type="ORF">FIBSPDRAFT_1053873</name>
</gene>
<organism evidence="12 13">
    <name type="scientific">Athelia psychrophila</name>
    <dbReference type="NCBI Taxonomy" id="1759441"/>
    <lineage>
        <taxon>Eukaryota</taxon>
        <taxon>Fungi</taxon>
        <taxon>Dikarya</taxon>
        <taxon>Basidiomycota</taxon>
        <taxon>Agaricomycotina</taxon>
        <taxon>Agaricomycetes</taxon>
        <taxon>Agaricomycetidae</taxon>
        <taxon>Atheliales</taxon>
        <taxon>Atheliaceae</taxon>
        <taxon>Athelia</taxon>
    </lineage>
</organism>
<dbReference type="GO" id="GO:0006139">
    <property type="term" value="P:nucleobase-containing compound metabolic process"/>
    <property type="evidence" value="ECO:0007669"/>
    <property type="project" value="InterPro"/>
</dbReference>
<dbReference type="PANTHER" id="PTHR13620">
    <property type="entry name" value="3-5 EXONUCLEASE"/>
    <property type="match status" value="1"/>
</dbReference>
<dbReference type="InterPro" id="IPR027417">
    <property type="entry name" value="P-loop_NTPase"/>
</dbReference>
<dbReference type="Gene3D" id="3.40.50.300">
    <property type="entry name" value="P-loop containing nucleotide triphosphate hydrolases"/>
    <property type="match status" value="1"/>
</dbReference>
<dbReference type="InterPro" id="IPR051132">
    <property type="entry name" value="3-5_Exonuclease_domain"/>
</dbReference>
<evidence type="ECO:0000256" key="9">
    <source>
        <dbReference type="ARBA" id="ARBA00042761"/>
    </source>
</evidence>
<keyword evidence="5" id="KW-0269">Exonuclease</keyword>
<evidence type="ECO:0000256" key="7">
    <source>
        <dbReference type="ARBA" id="ARBA00023242"/>
    </source>
</evidence>
<comment type="subcellular location">
    <subcellularLocation>
        <location evidence="1">Nucleus</location>
    </subcellularLocation>
</comment>